<keyword evidence="2" id="KW-1185">Reference proteome</keyword>
<proteinExistence type="predicted"/>
<reference evidence="1" key="1">
    <citation type="submission" date="2020-06" db="EMBL/GenBank/DDBJ databases">
        <title>WGS assembly of Ceratodon purpureus strain R40.</title>
        <authorList>
            <person name="Carey S.B."/>
            <person name="Jenkins J."/>
            <person name="Shu S."/>
            <person name="Lovell J.T."/>
            <person name="Sreedasyam A."/>
            <person name="Maumus F."/>
            <person name="Tiley G.P."/>
            <person name="Fernandez-Pozo N."/>
            <person name="Barry K."/>
            <person name="Chen C."/>
            <person name="Wang M."/>
            <person name="Lipzen A."/>
            <person name="Daum C."/>
            <person name="Saski C.A."/>
            <person name="Payton A.C."/>
            <person name="Mcbreen J.C."/>
            <person name="Conrad R.E."/>
            <person name="Kollar L.M."/>
            <person name="Olsson S."/>
            <person name="Huttunen S."/>
            <person name="Landis J.B."/>
            <person name="Wickett N.J."/>
            <person name="Johnson M.G."/>
            <person name="Rensing S.A."/>
            <person name="Grimwood J."/>
            <person name="Schmutz J."/>
            <person name="Mcdaniel S.F."/>
        </authorList>
    </citation>
    <scope>NUCLEOTIDE SEQUENCE</scope>
    <source>
        <strain evidence="1">R40</strain>
    </source>
</reference>
<dbReference type="AlphaFoldDB" id="A0A8T0I7N4"/>
<accession>A0A8T0I7N4</accession>
<organism evidence="1 2">
    <name type="scientific">Ceratodon purpureus</name>
    <name type="common">Fire moss</name>
    <name type="synonym">Dicranum purpureum</name>
    <dbReference type="NCBI Taxonomy" id="3225"/>
    <lineage>
        <taxon>Eukaryota</taxon>
        <taxon>Viridiplantae</taxon>
        <taxon>Streptophyta</taxon>
        <taxon>Embryophyta</taxon>
        <taxon>Bryophyta</taxon>
        <taxon>Bryophytina</taxon>
        <taxon>Bryopsida</taxon>
        <taxon>Dicranidae</taxon>
        <taxon>Pseudoditrichales</taxon>
        <taxon>Ditrichaceae</taxon>
        <taxon>Ceratodon</taxon>
    </lineage>
</organism>
<dbReference type="Proteomes" id="UP000822688">
    <property type="component" value="Chromosome 4"/>
</dbReference>
<name>A0A8T0I7N4_CERPU</name>
<dbReference type="EMBL" id="CM026424">
    <property type="protein sequence ID" value="KAG0578498.1"/>
    <property type="molecule type" value="Genomic_DNA"/>
</dbReference>
<evidence type="ECO:0000313" key="2">
    <source>
        <dbReference type="Proteomes" id="UP000822688"/>
    </source>
</evidence>
<sequence>MRTSKIVRTISFVPPQCHPLLEIDELFGISTILNCTCAKITLSLTCAEAFRRVRPYCYVQGLVRAARASYDLRASLLL</sequence>
<gene>
    <name evidence="1" type="ORF">KC19_4G027400</name>
</gene>
<evidence type="ECO:0000313" key="1">
    <source>
        <dbReference type="EMBL" id="KAG0578498.1"/>
    </source>
</evidence>
<protein>
    <submittedName>
        <fullName evidence="1">Uncharacterized protein</fullName>
    </submittedName>
</protein>
<comment type="caution">
    <text evidence="1">The sequence shown here is derived from an EMBL/GenBank/DDBJ whole genome shotgun (WGS) entry which is preliminary data.</text>
</comment>